<evidence type="ECO:0000256" key="5">
    <source>
        <dbReference type="ARBA" id="ARBA00023136"/>
    </source>
</evidence>
<evidence type="ECO:0000256" key="2">
    <source>
        <dbReference type="ARBA" id="ARBA00022475"/>
    </source>
</evidence>
<accession>A0A845BP52</accession>
<dbReference type="Proteomes" id="UP000460715">
    <property type="component" value="Unassembled WGS sequence"/>
</dbReference>
<dbReference type="PANTHER" id="PTHR32322:SF18">
    <property type="entry name" value="S-ADENOSYLMETHIONINE_S-ADENOSYLHOMOCYSTEINE TRANSPORTER"/>
    <property type="match status" value="1"/>
</dbReference>
<evidence type="ECO:0000313" key="8">
    <source>
        <dbReference type="EMBL" id="MXP65179.1"/>
    </source>
</evidence>
<organism evidence="8 9">
    <name type="scientific">Teichococcus coralli</name>
    <dbReference type="NCBI Taxonomy" id="2545983"/>
    <lineage>
        <taxon>Bacteria</taxon>
        <taxon>Pseudomonadati</taxon>
        <taxon>Pseudomonadota</taxon>
        <taxon>Alphaproteobacteria</taxon>
        <taxon>Acetobacterales</taxon>
        <taxon>Roseomonadaceae</taxon>
        <taxon>Roseomonas</taxon>
    </lineage>
</organism>
<gene>
    <name evidence="8" type="ORF">E0493_17680</name>
</gene>
<name>A0A845BP52_9PROT</name>
<feature type="domain" description="EamA" evidence="7">
    <location>
        <begin position="30"/>
        <end position="163"/>
    </location>
</feature>
<dbReference type="GO" id="GO:0005886">
    <property type="term" value="C:plasma membrane"/>
    <property type="evidence" value="ECO:0007669"/>
    <property type="project" value="UniProtKB-SubCell"/>
</dbReference>
<dbReference type="InterPro" id="IPR050638">
    <property type="entry name" value="AA-Vitamin_Transporters"/>
</dbReference>
<dbReference type="PANTHER" id="PTHR32322">
    <property type="entry name" value="INNER MEMBRANE TRANSPORTER"/>
    <property type="match status" value="1"/>
</dbReference>
<dbReference type="Pfam" id="PF00892">
    <property type="entry name" value="EamA"/>
    <property type="match status" value="2"/>
</dbReference>
<keyword evidence="9" id="KW-1185">Reference proteome</keyword>
<feature type="transmembrane region" description="Helical" evidence="6">
    <location>
        <begin position="122"/>
        <end position="140"/>
    </location>
</feature>
<feature type="transmembrane region" description="Helical" evidence="6">
    <location>
        <begin position="149"/>
        <end position="169"/>
    </location>
</feature>
<dbReference type="SUPFAM" id="SSF103481">
    <property type="entry name" value="Multidrug resistance efflux transporter EmrE"/>
    <property type="match status" value="2"/>
</dbReference>
<comment type="caution">
    <text evidence="8">The sequence shown here is derived from an EMBL/GenBank/DDBJ whole genome shotgun (WGS) entry which is preliminary data.</text>
</comment>
<dbReference type="InterPro" id="IPR037185">
    <property type="entry name" value="EmrE-like"/>
</dbReference>
<evidence type="ECO:0000256" key="1">
    <source>
        <dbReference type="ARBA" id="ARBA00004651"/>
    </source>
</evidence>
<feature type="domain" description="EamA" evidence="7">
    <location>
        <begin position="176"/>
        <end position="310"/>
    </location>
</feature>
<feature type="transmembrane region" description="Helical" evidence="6">
    <location>
        <begin position="59"/>
        <end position="79"/>
    </location>
</feature>
<proteinExistence type="predicted"/>
<sequence>MTRGLAHVEEAKLGSLPAPPPAERRPERTIGIACLLATACGWALNWVAMKFLLQVWPPLFSRGLAGVVAAIGLALVAVLMKQSLRVPREAWPRLLGAAFTNVFAWMGFSSLCMKWISVGEGALLVYTMPIWATIFAWPLLGTRPTRRGVAALLLGVAGISVLLGGQSFAAGSGQLPGVSFALAAAVLFALGTVLNGAPLPLAPVASTAWQVGLGCLPMFLLGVAFESPQLGALTPAGLGAMVYMTIFPMGVCYLTWFGALRRLPPSAASTGMLLVPLLGTLTAAALLGEPFGTRQIVSMVLTLSGVTLALRRG</sequence>
<protein>
    <submittedName>
        <fullName evidence="8">DMT family transporter</fullName>
    </submittedName>
</protein>
<comment type="subcellular location">
    <subcellularLocation>
        <location evidence="1">Cell membrane</location>
        <topology evidence="1">Multi-pass membrane protein</topology>
    </subcellularLocation>
</comment>
<dbReference type="Gene3D" id="1.10.3730.20">
    <property type="match status" value="1"/>
</dbReference>
<feature type="transmembrane region" description="Helical" evidence="6">
    <location>
        <begin position="237"/>
        <end position="260"/>
    </location>
</feature>
<dbReference type="InterPro" id="IPR000620">
    <property type="entry name" value="EamA_dom"/>
</dbReference>
<dbReference type="RefSeq" id="WP_160938586.1">
    <property type="nucleotide sequence ID" value="NZ_SNVJ01000018.1"/>
</dbReference>
<feature type="transmembrane region" description="Helical" evidence="6">
    <location>
        <begin position="293"/>
        <end position="310"/>
    </location>
</feature>
<feature type="transmembrane region" description="Helical" evidence="6">
    <location>
        <begin position="30"/>
        <end position="53"/>
    </location>
</feature>
<evidence type="ECO:0000313" key="9">
    <source>
        <dbReference type="Proteomes" id="UP000460715"/>
    </source>
</evidence>
<evidence type="ECO:0000256" key="3">
    <source>
        <dbReference type="ARBA" id="ARBA00022692"/>
    </source>
</evidence>
<evidence type="ECO:0000256" key="6">
    <source>
        <dbReference type="SAM" id="Phobius"/>
    </source>
</evidence>
<feature type="transmembrane region" description="Helical" evidence="6">
    <location>
        <begin position="91"/>
        <end position="116"/>
    </location>
</feature>
<keyword evidence="3 6" id="KW-0812">Transmembrane</keyword>
<dbReference type="EMBL" id="SNVJ01000018">
    <property type="protein sequence ID" value="MXP65179.1"/>
    <property type="molecule type" value="Genomic_DNA"/>
</dbReference>
<keyword evidence="2" id="KW-1003">Cell membrane</keyword>
<feature type="transmembrane region" description="Helical" evidence="6">
    <location>
        <begin position="175"/>
        <end position="194"/>
    </location>
</feature>
<evidence type="ECO:0000256" key="4">
    <source>
        <dbReference type="ARBA" id="ARBA00022989"/>
    </source>
</evidence>
<evidence type="ECO:0000259" key="7">
    <source>
        <dbReference type="Pfam" id="PF00892"/>
    </source>
</evidence>
<feature type="transmembrane region" description="Helical" evidence="6">
    <location>
        <begin position="267"/>
        <end position="287"/>
    </location>
</feature>
<reference evidence="8 9" key="1">
    <citation type="submission" date="2019-03" db="EMBL/GenBank/DDBJ databases">
        <title>Roseomonas sp. a novel Roseomonas species isolated from Sea whip Gorgonian.</title>
        <authorList>
            <person name="Li F."/>
            <person name="Pan X."/>
            <person name="Huang S."/>
            <person name="Li Z."/>
            <person name="Meng B."/>
        </authorList>
    </citation>
    <scope>NUCLEOTIDE SEQUENCE [LARGE SCALE GENOMIC DNA]</scope>
    <source>
        <strain evidence="8 9">M0104</strain>
    </source>
</reference>
<dbReference type="AlphaFoldDB" id="A0A845BP52"/>
<keyword evidence="4 6" id="KW-1133">Transmembrane helix</keyword>
<keyword evidence="5 6" id="KW-0472">Membrane</keyword>
<dbReference type="OrthoDB" id="7850605at2"/>
<feature type="transmembrane region" description="Helical" evidence="6">
    <location>
        <begin position="201"/>
        <end position="225"/>
    </location>
</feature>